<comment type="caution">
    <text evidence="1">The sequence shown here is derived from an EMBL/GenBank/DDBJ whole genome shotgun (WGS) entry which is preliminary data.</text>
</comment>
<evidence type="ECO:0000313" key="2">
    <source>
        <dbReference type="Proteomes" id="UP000177331"/>
    </source>
</evidence>
<sequence>MAKASIARKGFERDQFDAQQDCAPGDTMNTNTVAAVSAIETTIAAAAVETAAAVPATTATKKVVKGEGKSAAVETAPEAAAAKAEVEKWACSITGEMCPIDKLLVPKLGDLDKELGRRTTEADLRVRAISAKGGLQKGINRDDLMHLDFALNIVRTEEARASKKAELEAKETARLARIKEDADFRKSVYVGKPLAHPRTGKVHVRCVQAHKCEYALEKGTAFVGSIDVMQAPSLEDMQAMNYEDKRGRAVNVSHLMTHYVLCPQCAANLIVSPQSVAKAEEEILADLEINGEAYAQEEEQARLRAAYYNGPQAQTRNGFNRTGRRG</sequence>
<dbReference type="Proteomes" id="UP000177331">
    <property type="component" value="Unassembled WGS sequence"/>
</dbReference>
<organism evidence="1 2">
    <name type="scientific">Candidatus Uhrbacteria bacterium RIFOXYB2_FULL_45_11</name>
    <dbReference type="NCBI Taxonomy" id="1802421"/>
    <lineage>
        <taxon>Bacteria</taxon>
        <taxon>Candidatus Uhriibacteriota</taxon>
    </lineage>
</organism>
<reference evidence="1 2" key="1">
    <citation type="journal article" date="2016" name="Nat. Commun.">
        <title>Thousands of microbial genomes shed light on interconnected biogeochemical processes in an aquifer system.</title>
        <authorList>
            <person name="Anantharaman K."/>
            <person name="Brown C.T."/>
            <person name="Hug L.A."/>
            <person name="Sharon I."/>
            <person name="Castelle C.J."/>
            <person name="Probst A.J."/>
            <person name="Thomas B.C."/>
            <person name="Singh A."/>
            <person name="Wilkins M.J."/>
            <person name="Karaoz U."/>
            <person name="Brodie E.L."/>
            <person name="Williams K.H."/>
            <person name="Hubbard S.S."/>
            <person name="Banfield J.F."/>
        </authorList>
    </citation>
    <scope>NUCLEOTIDE SEQUENCE [LARGE SCALE GENOMIC DNA]</scope>
</reference>
<accession>A0A1F7W1B6</accession>
<name>A0A1F7W1B6_9BACT</name>
<protein>
    <submittedName>
        <fullName evidence="1">Uncharacterized protein</fullName>
    </submittedName>
</protein>
<dbReference type="AlphaFoldDB" id="A0A1F7W1B6"/>
<dbReference type="EMBL" id="MGFD01000064">
    <property type="protein sequence ID" value="OGL96585.1"/>
    <property type="molecule type" value="Genomic_DNA"/>
</dbReference>
<proteinExistence type="predicted"/>
<evidence type="ECO:0000313" key="1">
    <source>
        <dbReference type="EMBL" id="OGL96585.1"/>
    </source>
</evidence>
<gene>
    <name evidence="1" type="ORF">A2318_02835</name>
</gene>